<evidence type="ECO:0000256" key="6">
    <source>
        <dbReference type="ARBA" id="ARBA00023136"/>
    </source>
</evidence>
<dbReference type="AlphaFoldDB" id="A0A5N5LDN3"/>
<dbReference type="SUPFAM" id="SSF52058">
    <property type="entry name" value="L domain-like"/>
    <property type="match status" value="1"/>
</dbReference>
<name>A0A5N5LDN3_9ROSI</name>
<proteinExistence type="predicted"/>
<keyword evidence="7" id="KW-0325">Glycoprotein</keyword>
<dbReference type="Gene3D" id="3.80.10.10">
    <property type="entry name" value="Ribonuclease Inhibitor"/>
    <property type="match status" value="1"/>
</dbReference>
<dbReference type="Proteomes" id="UP000326939">
    <property type="component" value="Chromosome 9"/>
</dbReference>
<dbReference type="PANTHER" id="PTHR48059">
    <property type="entry name" value="POLYGALACTURONASE INHIBITOR 1"/>
    <property type="match status" value="1"/>
</dbReference>
<keyword evidence="9" id="KW-1185">Reference proteome</keyword>
<evidence type="ECO:0000256" key="5">
    <source>
        <dbReference type="ARBA" id="ARBA00022737"/>
    </source>
</evidence>
<evidence type="ECO:0000256" key="4">
    <source>
        <dbReference type="ARBA" id="ARBA00022729"/>
    </source>
</evidence>
<dbReference type="Pfam" id="PF00560">
    <property type="entry name" value="LRR_1"/>
    <property type="match status" value="2"/>
</dbReference>
<dbReference type="InterPro" id="IPR001611">
    <property type="entry name" value="Leu-rich_rpt"/>
</dbReference>
<keyword evidence="6" id="KW-0472">Membrane</keyword>
<gene>
    <name evidence="8" type="ORF">DKX38_013771</name>
</gene>
<evidence type="ECO:0000256" key="3">
    <source>
        <dbReference type="ARBA" id="ARBA00022614"/>
    </source>
</evidence>
<dbReference type="FunFam" id="3.80.10.10:FF:000041">
    <property type="entry name" value="LRR receptor-like serine/threonine-protein kinase ERECTA"/>
    <property type="match status" value="1"/>
</dbReference>
<dbReference type="GO" id="GO:0016020">
    <property type="term" value="C:membrane"/>
    <property type="evidence" value="ECO:0007669"/>
    <property type="project" value="UniProtKB-SubCell"/>
</dbReference>
<evidence type="ECO:0000256" key="2">
    <source>
        <dbReference type="ARBA" id="ARBA00004370"/>
    </source>
</evidence>
<accession>A0A5N5LDN3</accession>
<dbReference type="PANTHER" id="PTHR48059:SF19">
    <property type="entry name" value="RECEPTOR-LIKE PROTEIN KINASE 5"/>
    <property type="match status" value="1"/>
</dbReference>
<keyword evidence="3" id="KW-0433">Leucine-rich repeat</keyword>
<sequence length="126" mass="14122">MLALLNLAQNDLIGPLPALLGNLSDLQVLKLQFNNLSGDIPSKITRLQLLSTLNMSWNSLTGSIPSSISSLQIKEKRGKFEITLRFLLIWAAMVRREIGDFKNEERFSVLDALHYGLTSEFAILHL</sequence>
<evidence type="ECO:0000256" key="7">
    <source>
        <dbReference type="ARBA" id="ARBA00023180"/>
    </source>
</evidence>
<evidence type="ECO:0000313" key="9">
    <source>
        <dbReference type="Proteomes" id="UP000326939"/>
    </source>
</evidence>
<reference evidence="9" key="1">
    <citation type="journal article" date="2019" name="Gigascience">
        <title>De novo genome assembly of the endangered Acer yangbiense, a plant species with extremely small populations endemic to Yunnan Province, China.</title>
        <authorList>
            <person name="Yang J."/>
            <person name="Wariss H.M."/>
            <person name="Tao L."/>
            <person name="Zhang R."/>
            <person name="Yun Q."/>
            <person name="Hollingsworth P."/>
            <person name="Dao Z."/>
            <person name="Luo G."/>
            <person name="Guo H."/>
            <person name="Ma Y."/>
            <person name="Sun W."/>
        </authorList>
    </citation>
    <scope>NUCLEOTIDE SEQUENCE [LARGE SCALE GENOMIC DNA]</scope>
    <source>
        <strain evidence="9">cv. br00</strain>
    </source>
</reference>
<keyword evidence="4" id="KW-0732">Signal</keyword>
<evidence type="ECO:0000313" key="8">
    <source>
        <dbReference type="EMBL" id="KAB5540797.1"/>
    </source>
</evidence>
<dbReference type="InterPro" id="IPR051848">
    <property type="entry name" value="PGIP"/>
</dbReference>
<comment type="caution">
    <text evidence="8">The sequence shown here is derived from an EMBL/GenBank/DDBJ whole genome shotgun (WGS) entry which is preliminary data.</text>
</comment>
<dbReference type="EMBL" id="VDCV01000009">
    <property type="protein sequence ID" value="KAB5540797.1"/>
    <property type="molecule type" value="Genomic_DNA"/>
</dbReference>
<protein>
    <submittedName>
        <fullName evidence="8">Uncharacterized protein</fullName>
    </submittedName>
</protein>
<organism evidence="8 9">
    <name type="scientific">Salix brachista</name>
    <dbReference type="NCBI Taxonomy" id="2182728"/>
    <lineage>
        <taxon>Eukaryota</taxon>
        <taxon>Viridiplantae</taxon>
        <taxon>Streptophyta</taxon>
        <taxon>Embryophyta</taxon>
        <taxon>Tracheophyta</taxon>
        <taxon>Spermatophyta</taxon>
        <taxon>Magnoliopsida</taxon>
        <taxon>eudicotyledons</taxon>
        <taxon>Gunneridae</taxon>
        <taxon>Pentapetalae</taxon>
        <taxon>rosids</taxon>
        <taxon>fabids</taxon>
        <taxon>Malpighiales</taxon>
        <taxon>Salicaceae</taxon>
        <taxon>Saliceae</taxon>
        <taxon>Salix</taxon>
    </lineage>
</organism>
<dbReference type="InterPro" id="IPR032675">
    <property type="entry name" value="LRR_dom_sf"/>
</dbReference>
<comment type="subcellular location">
    <subcellularLocation>
        <location evidence="1">Cell envelope</location>
    </subcellularLocation>
    <subcellularLocation>
        <location evidence="2">Membrane</location>
    </subcellularLocation>
</comment>
<evidence type="ECO:0000256" key="1">
    <source>
        <dbReference type="ARBA" id="ARBA00004196"/>
    </source>
</evidence>
<keyword evidence="5" id="KW-0677">Repeat</keyword>